<dbReference type="AlphaFoldDB" id="W4J0Q8"/>
<reference evidence="2 3" key="1">
    <citation type="submission" date="2013-02" db="EMBL/GenBank/DDBJ databases">
        <title>The Genome Annotation of Plasmodium falciparum Palo Alto/Uganda.</title>
        <authorList>
            <consortium name="The Broad Institute Genome Sequencing Platform"/>
            <consortium name="The Broad Institute Genome Sequencing Center for Infectious Disease"/>
            <person name="Neafsey D."/>
            <person name="Hoffman S."/>
            <person name="Volkman S."/>
            <person name="Rosenthal P."/>
            <person name="Walker B."/>
            <person name="Young S.K."/>
            <person name="Zeng Q."/>
            <person name="Gargeya S."/>
            <person name="Fitzgerald M."/>
            <person name="Haas B."/>
            <person name="Abouelleil A."/>
            <person name="Allen A.W."/>
            <person name="Alvarado L."/>
            <person name="Arachchi H.M."/>
            <person name="Berlin A.M."/>
            <person name="Chapman S.B."/>
            <person name="Gainer-Dewar J."/>
            <person name="Goldberg J."/>
            <person name="Griggs A."/>
            <person name="Gujja S."/>
            <person name="Hansen M."/>
            <person name="Howarth C."/>
            <person name="Imamovic A."/>
            <person name="Ireland A."/>
            <person name="Larimer J."/>
            <person name="McCowan C."/>
            <person name="Murphy C."/>
            <person name="Pearson M."/>
            <person name="Poon T.W."/>
            <person name="Priest M."/>
            <person name="Roberts A."/>
            <person name="Saif S."/>
            <person name="Shea T."/>
            <person name="Sisk P."/>
            <person name="Sykes S."/>
            <person name="Wortman J."/>
            <person name="Nusbaum C."/>
            <person name="Birren B."/>
        </authorList>
    </citation>
    <scope>NUCLEOTIDE SEQUENCE [LARGE SCALE GENOMIC DNA]</scope>
    <source>
        <strain evidence="2 3">Palo Alto/Uganda</strain>
    </source>
</reference>
<evidence type="ECO:0000313" key="2">
    <source>
        <dbReference type="EMBL" id="ETW55639.1"/>
    </source>
</evidence>
<dbReference type="OrthoDB" id="377692at2759"/>
<evidence type="ECO:0000256" key="1">
    <source>
        <dbReference type="SAM" id="MobiDB-lite"/>
    </source>
</evidence>
<accession>W4J0Q8</accession>
<feature type="compositionally biased region" description="Polar residues" evidence="1">
    <location>
        <begin position="482"/>
        <end position="493"/>
    </location>
</feature>
<dbReference type="PANTHER" id="PTHR37416:SF1">
    <property type="entry name" value="CYCLIN-LIKE F-BOX CONTAINING PROTEIN"/>
    <property type="match status" value="1"/>
</dbReference>
<protein>
    <recommendedName>
        <fullName evidence="4">MHD1 domain-containing protein</fullName>
    </recommendedName>
</protein>
<gene>
    <name evidence="2" type="ORF">PFUGPA_02404</name>
</gene>
<proteinExistence type="predicted"/>
<name>W4J0Q8_PLAFP</name>
<organism evidence="2 3">
    <name type="scientific">Plasmodium falciparum (isolate Palo Alto / Uganda)</name>
    <dbReference type="NCBI Taxonomy" id="57270"/>
    <lineage>
        <taxon>Eukaryota</taxon>
        <taxon>Sar</taxon>
        <taxon>Alveolata</taxon>
        <taxon>Apicomplexa</taxon>
        <taxon>Aconoidasida</taxon>
        <taxon>Haemosporida</taxon>
        <taxon>Plasmodiidae</taxon>
        <taxon>Plasmodium</taxon>
        <taxon>Plasmodium (Laverania)</taxon>
    </lineage>
</organism>
<dbReference type="PANTHER" id="PTHR37416">
    <property type="entry name" value="F-BOX DOMAIN-CONTAINING PROTEIN"/>
    <property type="match status" value="1"/>
</dbReference>
<sequence>MLNEYVNIINKYINEIIMEILFFTNIWKHYLSLEEHPRIVLFAANKTLYYEVLKFIKNNKKKTDEESFKQSLSIIVSLYNFNLLNKEIVLQTYNYETRKLMKNDIRKNNSILNDEHNEYYYMGSKNTKEYKLRNGSKVFNEKIKNKVLNYYENRNSVRFNINENINHTVEKEIDNEKNKLNKVKLSSLDDNQNNSICNIKNSNEDDMFINLSLIISNSNDPCMVKLMFKLEKIFIKFIDKKLQENENLLSKCLKNEKLIPLNAPDIMYNSTTVDIFTIISHILEALFEYKCPVEWIITPFLEFLNNFINDYCENYKKRYTSFIISVLNQYADKYFNDLLNLNEQQKIQWDKYSIDHKKKKYKKTENNDSQFNENFTIFKRNDNDITQNHQDVEEEQDQIFDNNIHEEYKDADEITKRIRHKNKKKTNVFYKLFDYEEIDSIIKNKIDEILTDKNEESISKTSNNYQQQNLNQNIYHKKNHKVTQNGNDGQTTNDDYDNHNESKNKTDGSYMSDDLINIIDEINFLFNDSDLSNSLVITWNLYFFSEQLPLIKKKFEKYILQYVCTRTTNVESISQIFDEHLHFNITQDKLQKNFYTKTIFDVLDMSINNIKNTLNNTLYFIFKVLSIRIICYEFQKEIFYNLYEPFHVNNIQSIVSIFPNTIEKFFKQLPKIYFKSILTVFIELFIKMWMLVIIEKGFSNYHFSDQHIHIMKKDNQFLKLYLENNHIESTHNFLSKKYHINEYIDTFLDSLYGNRDLFEEILNEQKHKKHKNIVSSAYSKGMAIISGVNQHIQEKTKWME</sequence>
<dbReference type="Proteomes" id="UP000019103">
    <property type="component" value="Unassembled WGS sequence"/>
</dbReference>
<evidence type="ECO:0000313" key="3">
    <source>
        <dbReference type="Proteomes" id="UP000019103"/>
    </source>
</evidence>
<dbReference type="EMBL" id="KI927340">
    <property type="protein sequence ID" value="ETW55639.1"/>
    <property type="molecule type" value="Genomic_DNA"/>
</dbReference>
<feature type="compositionally biased region" description="Basic and acidic residues" evidence="1">
    <location>
        <begin position="496"/>
        <end position="506"/>
    </location>
</feature>
<feature type="region of interest" description="Disordered" evidence="1">
    <location>
        <begin position="481"/>
        <end position="506"/>
    </location>
</feature>
<reference evidence="2 3" key="2">
    <citation type="submission" date="2013-02" db="EMBL/GenBank/DDBJ databases">
        <title>The Genome Sequence of Plasmodium falciparum Palo Alto/Uganda.</title>
        <authorList>
            <consortium name="The Broad Institute Genome Sequencing Platform"/>
            <consortium name="The Broad Institute Genome Sequencing Center for Infectious Disease"/>
            <person name="Neafsey D."/>
            <person name="Cheeseman I."/>
            <person name="Volkman S."/>
            <person name="Adams J."/>
            <person name="Walker B."/>
            <person name="Young S.K."/>
            <person name="Zeng Q."/>
            <person name="Gargeya S."/>
            <person name="Fitzgerald M."/>
            <person name="Haas B."/>
            <person name="Abouelleil A."/>
            <person name="Alvarado L."/>
            <person name="Arachchi H.M."/>
            <person name="Berlin A.M."/>
            <person name="Chapman S.B."/>
            <person name="Dewar J."/>
            <person name="Goldberg J."/>
            <person name="Griggs A."/>
            <person name="Gujja S."/>
            <person name="Hansen M."/>
            <person name="Howarth C."/>
            <person name="Imamovic A."/>
            <person name="Larimer J."/>
            <person name="McCowan C."/>
            <person name="Murphy C."/>
            <person name="Neiman D."/>
            <person name="Pearson M."/>
            <person name="Priest M."/>
            <person name="Roberts A."/>
            <person name="Saif S."/>
            <person name="Shea T."/>
            <person name="Sisk P."/>
            <person name="Sykes S."/>
            <person name="Wortman J."/>
            <person name="Nusbaum C."/>
            <person name="Birren B."/>
        </authorList>
    </citation>
    <scope>NUCLEOTIDE SEQUENCE [LARGE SCALE GENOMIC DNA]</scope>
    <source>
        <strain evidence="2 3">Palo Alto/Uganda</strain>
    </source>
</reference>
<evidence type="ECO:0008006" key="4">
    <source>
        <dbReference type="Google" id="ProtNLM"/>
    </source>
</evidence>